<name>A0A7X1CB69_9LIST</name>
<dbReference type="EMBL" id="JAASTX010000004">
    <property type="protein sequence ID" value="MBC1491103.1"/>
    <property type="molecule type" value="Genomic_DNA"/>
</dbReference>
<dbReference type="EMBL" id="JAASTX010000004">
    <property type="protein sequence ID" value="MBC1490982.1"/>
    <property type="molecule type" value="Genomic_DNA"/>
</dbReference>
<evidence type="ECO:0000313" key="1">
    <source>
        <dbReference type="EMBL" id="MBC1490982.1"/>
    </source>
</evidence>
<gene>
    <name evidence="1" type="ORF">HCI99_04005</name>
    <name evidence="2" type="ORF">HCI99_04630</name>
</gene>
<proteinExistence type="predicted"/>
<evidence type="ECO:0000313" key="2">
    <source>
        <dbReference type="EMBL" id="MBC1491103.1"/>
    </source>
</evidence>
<accession>A0A7X1CB69</accession>
<dbReference type="Proteomes" id="UP000533953">
    <property type="component" value="Unassembled WGS sequence"/>
</dbReference>
<organism evidence="2 3">
    <name type="scientific">Listeria booriae</name>
    <dbReference type="NCBI Taxonomy" id="1552123"/>
    <lineage>
        <taxon>Bacteria</taxon>
        <taxon>Bacillati</taxon>
        <taxon>Bacillota</taxon>
        <taxon>Bacilli</taxon>
        <taxon>Bacillales</taxon>
        <taxon>Listeriaceae</taxon>
        <taxon>Listeria</taxon>
    </lineage>
</organism>
<protein>
    <submittedName>
        <fullName evidence="2">Uncharacterized protein</fullName>
    </submittedName>
</protein>
<reference evidence="2 3" key="1">
    <citation type="submission" date="2020-03" db="EMBL/GenBank/DDBJ databases">
        <title>Soil Listeria distribution.</title>
        <authorList>
            <person name="Liao J."/>
            <person name="Wiedmann M."/>
        </authorList>
    </citation>
    <scope>NUCLEOTIDE SEQUENCE [LARGE SCALE GENOMIC DNA]</scope>
    <source>
        <strain evidence="2 3">FSL L7-1547</strain>
    </source>
</reference>
<sequence length="155" mass="18001">MAKSAITRHLEKLIYEHTSAGDWNIFSCFEVMIGISGDEIVDFITTSATNEIRCYEIKTSKSDLNSNARKSFVGDFNYFVMPQALWHDLNKHSKWEAYKGVGVLIDNGNFLECVRNAKRKPIHFAERAKIMESLVRSMSREIKKFYKIKGYWEAF</sequence>
<dbReference type="RefSeq" id="WP_185416887.1">
    <property type="nucleotide sequence ID" value="NZ_JAASTX010000004.1"/>
</dbReference>
<comment type="caution">
    <text evidence="2">The sequence shown here is derived from an EMBL/GenBank/DDBJ whole genome shotgun (WGS) entry which is preliminary data.</text>
</comment>
<dbReference type="AlphaFoldDB" id="A0A7X1CB69"/>
<evidence type="ECO:0000313" key="3">
    <source>
        <dbReference type="Proteomes" id="UP000533953"/>
    </source>
</evidence>